<dbReference type="InterPro" id="IPR038408">
    <property type="entry name" value="GNK2_sf"/>
</dbReference>
<keyword evidence="11" id="KW-1185">Reference proteome</keyword>
<evidence type="ECO:0000256" key="3">
    <source>
        <dbReference type="ARBA" id="ARBA00022734"/>
    </source>
</evidence>
<evidence type="ECO:0000259" key="9">
    <source>
        <dbReference type="PROSITE" id="PS51473"/>
    </source>
</evidence>
<dbReference type="CDD" id="cd23509">
    <property type="entry name" value="Gnk2-like"/>
    <property type="match status" value="1"/>
</dbReference>
<dbReference type="InterPro" id="IPR002902">
    <property type="entry name" value="GNK2"/>
</dbReference>
<reference evidence="10" key="1">
    <citation type="submission" date="2016-03" db="EMBL/GenBank/DDBJ databases">
        <title>Mechanisms controlling the formation of the plant cell surface in tip-growing cells are functionally conserved among land plants.</title>
        <authorList>
            <person name="Honkanen S."/>
            <person name="Jones V.A."/>
            <person name="Morieri G."/>
            <person name="Champion C."/>
            <person name="Hetherington A.J."/>
            <person name="Kelly S."/>
            <person name="Saint-Marcoux D."/>
            <person name="Proust H."/>
            <person name="Prescott H."/>
            <person name="Dolan L."/>
        </authorList>
    </citation>
    <scope>NUCLEOTIDE SEQUENCE [LARGE SCALE GENOMIC DNA]</scope>
    <source>
        <tissue evidence="10">Whole gametophyte</tissue>
    </source>
</reference>
<dbReference type="AlphaFoldDB" id="A0A176W9S4"/>
<feature type="compositionally biased region" description="Basic and acidic residues" evidence="8">
    <location>
        <begin position="148"/>
        <end position="178"/>
    </location>
</feature>
<evidence type="ECO:0000313" key="10">
    <source>
        <dbReference type="EMBL" id="OAE28856.1"/>
    </source>
</evidence>
<comment type="caution">
    <text evidence="10">The sequence shown here is derived from an EMBL/GenBank/DDBJ whole genome shotgun (WGS) entry which is preliminary data.</text>
</comment>
<dbReference type="PROSITE" id="PS51473">
    <property type="entry name" value="GNK2"/>
    <property type="match status" value="1"/>
</dbReference>
<dbReference type="GO" id="GO:0009506">
    <property type="term" value="C:plasmodesma"/>
    <property type="evidence" value="ECO:0007669"/>
    <property type="project" value="TreeGrafter"/>
</dbReference>
<organism evidence="10 11">
    <name type="scientific">Marchantia polymorpha subsp. ruderalis</name>
    <dbReference type="NCBI Taxonomy" id="1480154"/>
    <lineage>
        <taxon>Eukaryota</taxon>
        <taxon>Viridiplantae</taxon>
        <taxon>Streptophyta</taxon>
        <taxon>Embryophyta</taxon>
        <taxon>Marchantiophyta</taxon>
        <taxon>Marchantiopsida</taxon>
        <taxon>Marchantiidae</taxon>
        <taxon>Marchantiales</taxon>
        <taxon>Marchantiaceae</taxon>
        <taxon>Marchantia</taxon>
    </lineage>
</organism>
<keyword evidence="6" id="KW-0465">Mannose-binding</keyword>
<sequence length="329" mass="37403">MDFLDPFAPHAKPFLIVDPTRNYSVHAFGHSTDARKIQNVRAGDCCLDVVETLARNAGDCCLDVVETLARNKEKFMKGLVNSVSFTSMQTIPYTHRQTSTAQKYTIACPKRDMQSAERSSFGSAAQPQELAMCRATYKEHVMQVKRGDLGVREETRRESRERREGKESRERSEQKSRAECSASTANMRRMGVAFVLLMSLLAYQMCLADADTTFMSGICHKLPCRNGTAYQHNVRSVLSKLMAKVQSRPLFDVWDEASDAYDNSETAYGVAGCNTVTPEECRYCLQYIVTNLQQWCPKDPLSAKIVLKDCYLHYDRYYITVPESQRREQ</sequence>
<keyword evidence="1" id="KW-0929">Antimicrobial</keyword>
<dbReference type="Proteomes" id="UP000077202">
    <property type="component" value="Unassembled WGS sequence"/>
</dbReference>
<evidence type="ECO:0000256" key="8">
    <source>
        <dbReference type="SAM" id="MobiDB-lite"/>
    </source>
</evidence>
<dbReference type="GO" id="GO:0050832">
    <property type="term" value="P:defense response to fungus"/>
    <property type="evidence" value="ECO:0007669"/>
    <property type="project" value="UniProtKB-KW"/>
</dbReference>
<dbReference type="GO" id="GO:0005537">
    <property type="term" value="F:D-mannose binding"/>
    <property type="evidence" value="ECO:0007669"/>
    <property type="project" value="UniProtKB-KW"/>
</dbReference>
<evidence type="ECO:0000256" key="6">
    <source>
        <dbReference type="ARBA" id="ARBA00023035"/>
    </source>
</evidence>
<dbReference type="InterPro" id="IPR051378">
    <property type="entry name" value="Cell2Cell_Antifungal"/>
</dbReference>
<name>A0A176W9S4_MARPO</name>
<feature type="region of interest" description="Disordered" evidence="8">
    <location>
        <begin position="148"/>
        <end position="182"/>
    </location>
</feature>
<keyword evidence="5" id="KW-0044">Antibiotic</keyword>
<keyword evidence="3" id="KW-0430">Lectin</keyword>
<protein>
    <recommendedName>
        <fullName evidence="9">Gnk2-homologous domain-containing protein</fullName>
    </recommendedName>
</protein>
<dbReference type="PANTHER" id="PTHR32080">
    <property type="entry name" value="ANTIFUNGAL PROTEIN GINKBILOBIN-2-LIKE"/>
    <property type="match status" value="1"/>
</dbReference>
<dbReference type="Gene3D" id="3.30.430.20">
    <property type="entry name" value="Gnk2 domain, C-X8-C-X2-C motif"/>
    <property type="match status" value="1"/>
</dbReference>
<proteinExistence type="predicted"/>
<evidence type="ECO:0000256" key="4">
    <source>
        <dbReference type="ARBA" id="ARBA00022821"/>
    </source>
</evidence>
<keyword evidence="4" id="KW-0611">Plant defense</keyword>
<dbReference type="GO" id="GO:0042742">
    <property type="term" value="P:defense response to bacterium"/>
    <property type="evidence" value="ECO:0007669"/>
    <property type="project" value="UniProtKB-KW"/>
</dbReference>
<evidence type="ECO:0000256" key="5">
    <source>
        <dbReference type="ARBA" id="ARBA00023022"/>
    </source>
</evidence>
<gene>
    <name evidence="10" type="ORF">AXG93_684s1350</name>
</gene>
<evidence type="ECO:0000313" key="11">
    <source>
        <dbReference type="Proteomes" id="UP000077202"/>
    </source>
</evidence>
<evidence type="ECO:0000256" key="7">
    <source>
        <dbReference type="ARBA" id="ARBA00023157"/>
    </source>
</evidence>
<dbReference type="EMBL" id="LVLJ01001645">
    <property type="protein sequence ID" value="OAE28856.1"/>
    <property type="molecule type" value="Genomic_DNA"/>
</dbReference>
<dbReference type="Pfam" id="PF01657">
    <property type="entry name" value="Stress-antifung"/>
    <property type="match status" value="1"/>
</dbReference>
<evidence type="ECO:0000256" key="1">
    <source>
        <dbReference type="ARBA" id="ARBA00022529"/>
    </source>
</evidence>
<keyword evidence="7" id="KW-1015">Disulfide bond</keyword>
<evidence type="ECO:0000256" key="2">
    <source>
        <dbReference type="ARBA" id="ARBA00022577"/>
    </source>
</evidence>
<keyword evidence="2" id="KW-0295">Fungicide</keyword>
<feature type="domain" description="Gnk2-homologous" evidence="9">
    <location>
        <begin position="212"/>
        <end position="319"/>
    </location>
</feature>
<dbReference type="PANTHER" id="PTHR32080:SF54">
    <property type="entry name" value="GNK2-HOMOLOGOUS DOMAIN-CONTAINING PROTEIN"/>
    <property type="match status" value="1"/>
</dbReference>
<dbReference type="GO" id="GO:0031640">
    <property type="term" value="P:killing of cells of another organism"/>
    <property type="evidence" value="ECO:0007669"/>
    <property type="project" value="UniProtKB-KW"/>
</dbReference>
<accession>A0A176W9S4</accession>